<dbReference type="PANTHER" id="PTHR48079:SF6">
    <property type="entry name" value="NAD(P)-BINDING DOMAIN-CONTAINING PROTEIN-RELATED"/>
    <property type="match status" value="1"/>
</dbReference>
<dbReference type="PANTHER" id="PTHR48079">
    <property type="entry name" value="PROTEIN YEEZ"/>
    <property type="match status" value="1"/>
</dbReference>
<dbReference type="Proteomes" id="UP000677457">
    <property type="component" value="Unassembled WGS sequence"/>
</dbReference>
<dbReference type="InterPro" id="IPR001509">
    <property type="entry name" value="Epimerase_deHydtase"/>
</dbReference>
<reference evidence="2 5" key="2">
    <citation type="submission" date="2021-03" db="EMBL/GenBank/DDBJ databases">
        <title>Whole genome shotgun sequence of Salinispora arenicola NBRC 105043.</title>
        <authorList>
            <person name="Komaki H."/>
            <person name="Tamura T."/>
        </authorList>
    </citation>
    <scope>NUCLEOTIDE SEQUENCE [LARGE SCALE GENOMIC DNA]</scope>
    <source>
        <strain evidence="2 5">NBRC 105043</strain>
    </source>
</reference>
<name>A0A542XRV7_SALAC</name>
<evidence type="ECO:0000313" key="3">
    <source>
        <dbReference type="EMBL" id="TQL38544.1"/>
    </source>
</evidence>
<organism evidence="3 4">
    <name type="scientific">Salinispora arenicola</name>
    <dbReference type="NCBI Taxonomy" id="168697"/>
    <lineage>
        <taxon>Bacteria</taxon>
        <taxon>Bacillati</taxon>
        <taxon>Actinomycetota</taxon>
        <taxon>Actinomycetes</taxon>
        <taxon>Micromonosporales</taxon>
        <taxon>Micromonosporaceae</taxon>
        <taxon>Salinispora</taxon>
    </lineage>
</organism>
<evidence type="ECO:0000313" key="2">
    <source>
        <dbReference type="EMBL" id="GIM84411.1"/>
    </source>
</evidence>
<dbReference type="SUPFAM" id="SSF51735">
    <property type="entry name" value="NAD(P)-binding Rossmann-fold domains"/>
    <property type="match status" value="1"/>
</dbReference>
<dbReference type="Pfam" id="PF01370">
    <property type="entry name" value="Epimerase"/>
    <property type="match status" value="1"/>
</dbReference>
<dbReference type="GO" id="GO:0004029">
    <property type="term" value="F:aldehyde dehydrogenase (NAD+) activity"/>
    <property type="evidence" value="ECO:0007669"/>
    <property type="project" value="TreeGrafter"/>
</dbReference>
<sequence length="324" mass="34641">MEQVLVTGATGTVGSLLVRDLAGRGVRVRALVRSPERAAAALPPGVEAFRGDVTDLASVRSAVRGCDTVFHTAGLPEQWLADPDVFEQVNVNGTRHLVEAALTEGVATFVHTSTIDVFDRVPGVPFDESRSLAVRPLGSAYERSKQRADRLVAKAVERGLPARIVHPSAVYGPGPATATALNLVLLRLARNQVPALPPGGMPVVFTEDVSQGHLLAAEAPIGTRWILSDRYLTMTAIAESVRTVVPTSKVPRTMPTALATTLATAGEVVARVIRRPPLLAAGELYFLRSHSLPDSSRARGQLGWHTTEVQEGFARALRHFGVLR</sequence>
<comment type="caution">
    <text evidence="3">The sequence shown here is derived from an EMBL/GenBank/DDBJ whole genome shotgun (WGS) entry which is preliminary data.</text>
</comment>
<dbReference type="GeneID" id="93772925"/>
<dbReference type="Proteomes" id="UP000315983">
    <property type="component" value="Unassembled WGS sequence"/>
</dbReference>
<reference evidence="3 4" key="1">
    <citation type="submission" date="2019-06" db="EMBL/GenBank/DDBJ databases">
        <title>Sequencing the genomes of 1000 actinobacteria strains.</title>
        <authorList>
            <person name="Klenk H.-P."/>
        </authorList>
    </citation>
    <scope>NUCLEOTIDE SEQUENCE [LARGE SCALE GENOMIC DNA]</scope>
    <source>
        <strain evidence="3 4">DSM 44819</strain>
    </source>
</reference>
<dbReference type="Gene3D" id="3.40.50.720">
    <property type="entry name" value="NAD(P)-binding Rossmann-like Domain"/>
    <property type="match status" value="1"/>
</dbReference>
<dbReference type="RefSeq" id="WP_029024272.1">
    <property type="nucleotide sequence ID" value="NZ_BOQM01000010.1"/>
</dbReference>
<dbReference type="EMBL" id="BOQM01000010">
    <property type="protein sequence ID" value="GIM84411.1"/>
    <property type="molecule type" value="Genomic_DNA"/>
</dbReference>
<keyword evidence="5" id="KW-1185">Reference proteome</keyword>
<proteinExistence type="predicted"/>
<dbReference type="AlphaFoldDB" id="A0A542XRV7"/>
<feature type="domain" description="NAD-dependent epimerase/dehydratase" evidence="1">
    <location>
        <begin position="4"/>
        <end position="219"/>
    </location>
</feature>
<dbReference type="EMBL" id="VFOL01000001">
    <property type="protein sequence ID" value="TQL38544.1"/>
    <property type="molecule type" value="Genomic_DNA"/>
</dbReference>
<dbReference type="GO" id="GO:0005737">
    <property type="term" value="C:cytoplasm"/>
    <property type="evidence" value="ECO:0007669"/>
    <property type="project" value="TreeGrafter"/>
</dbReference>
<dbReference type="InterPro" id="IPR051783">
    <property type="entry name" value="NAD(P)-dependent_oxidoreduct"/>
</dbReference>
<evidence type="ECO:0000313" key="4">
    <source>
        <dbReference type="Proteomes" id="UP000315983"/>
    </source>
</evidence>
<dbReference type="InterPro" id="IPR036291">
    <property type="entry name" value="NAD(P)-bd_dom_sf"/>
</dbReference>
<accession>A0A542XRV7</accession>
<evidence type="ECO:0000259" key="1">
    <source>
        <dbReference type="Pfam" id="PF01370"/>
    </source>
</evidence>
<gene>
    <name evidence="3" type="ORF">FB564_3745</name>
    <name evidence="2" type="ORF">Sar04_17200</name>
</gene>
<evidence type="ECO:0000313" key="5">
    <source>
        <dbReference type="Proteomes" id="UP000677457"/>
    </source>
</evidence>
<protein>
    <submittedName>
        <fullName evidence="3">Dihydroflavonol-4-reductase</fullName>
    </submittedName>
    <submittedName>
        <fullName evidence="2">NAD-dependent dehydratase</fullName>
    </submittedName>
</protein>